<protein>
    <submittedName>
        <fullName evidence="2">Uncharacterized protein</fullName>
    </submittedName>
</protein>
<name>A0A6C0I4D8_9ZZZZ</name>
<proteinExistence type="predicted"/>
<sequence length="156" mass="18100">MVLIYLYLYIYSLAMPKRCPRGTRKNKKTGVCEPYTRGTGKTRKSPVPVETETRYPIISVKNKGKKIYTKIAPTWAGETHLDNFMDYCIEEYGEDWQIHYEEIEALIEPKVLAQVPAAHIGQNGGELLFDEIPVTKKLKSFTFSYLDKLFKVEWNQ</sequence>
<evidence type="ECO:0000313" key="2">
    <source>
        <dbReference type="EMBL" id="QHT87450.1"/>
    </source>
</evidence>
<feature type="region of interest" description="Disordered" evidence="1">
    <location>
        <begin position="22"/>
        <end position="48"/>
    </location>
</feature>
<dbReference type="EMBL" id="MN740089">
    <property type="protein sequence ID" value="QHT87450.1"/>
    <property type="molecule type" value="Genomic_DNA"/>
</dbReference>
<dbReference type="AlphaFoldDB" id="A0A6C0I4D8"/>
<accession>A0A6C0I4D8</accession>
<evidence type="ECO:0000256" key="1">
    <source>
        <dbReference type="SAM" id="MobiDB-lite"/>
    </source>
</evidence>
<organism evidence="2">
    <name type="scientific">viral metagenome</name>
    <dbReference type="NCBI Taxonomy" id="1070528"/>
    <lineage>
        <taxon>unclassified sequences</taxon>
        <taxon>metagenomes</taxon>
        <taxon>organismal metagenomes</taxon>
    </lineage>
</organism>
<reference evidence="2" key="1">
    <citation type="journal article" date="2020" name="Nature">
        <title>Giant virus diversity and host interactions through global metagenomics.</title>
        <authorList>
            <person name="Schulz F."/>
            <person name="Roux S."/>
            <person name="Paez-Espino D."/>
            <person name="Jungbluth S."/>
            <person name="Walsh D.A."/>
            <person name="Denef V.J."/>
            <person name="McMahon K.D."/>
            <person name="Konstantinidis K.T."/>
            <person name="Eloe-Fadrosh E.A."/>
            <person name="Kyrpides N.C."/>
            <person name="Woyke T."/>
        </authorList>
    </citation>
    <scope>NUCLEOTIDE SEQUENCE</scope>
    <source>
        <strain evidence="2">GVMAG-M-3300023184-190</strain>
    </source>
</reference>